<keyword evidence="2" id="KW-1133">Transmembrane helix</keyword>
<evidence type="ECO:0000256" key="1">
    <source>
        <dbReference type="SAM" id="MobiDB-lite"/>
    </source>
</evidence>
<feature type="transmembrane region" description="Helical" evidence="2">
    <location>
        <begin position="20"/>
        <end position="39"/>
    </location>
</feature>
<gene>
    <name evidence="4" type="ORF">HMPREF9997_00994</name>
</gene>
<proteinExistence type="predicted"/>
<keyword evidence="2" id="KW-0812">Transmembrane</keyword>
<evidence type="ECO:0000256" key="2">
    <source>
        <dbReference type="SAM" id="Phobius"/>
    </source>
</evidence>
<comment type="caution">
    <text evidence="4">The sequence shown here is derived from an EMBL/GenBank/DDBJ whole genome shotgun (WGS) entry which is preliminary data.</text>
</comment>
<dbReference type="Pfam" id="PF11350">
    <property type="entry name" value="DUF3152"/>
    <property type="match status" value="1"/>
</dbReference>
<feature type="domain" description="DUF3152" evidence="3">
    <location>
        <begin position="85"/>
        <end position="293"/>
    </location>
</feature>
<evidence type="ECO:0000313" key="5">
    <source>
        <dbReference type="Proteomes" id="UP000010445"/>
    </source>
</evidence>
<dbReference type="Proteomes" id="UP000010445">
    <property type="component" value="Unassembled WGS sequence"/>
</dbReference>
<protein>
    <recommendedName>
        <fullName evidence="3">DUF3152 domain-containing protein</fullName>
    </recommendedName>
</protein>
<dbReference type="SUPFAM" id="SSF55486">
    <property type="entry name" value="Metalloproteases ('zincins'), catalytic domain"/>
    <property type="match status" value="1"/>
</dbReference>
<reference evidence="4 5" key="1">
    <citation type="submission" date="2012-05" db="EMBL/GenBank/DDBJ databases">
        <authorList>
            <person name="Weinstock G."/>
            <person name="Sodergren E."/>
            <person name="Lobos E.A."/>
            <person name="Fulton L."/>
            <person name="Fulton R."/>
            <person name="Courtney L."/>
            <person name="Fronick C."/>
            <person name="O'Laughlin M."/>
            <person name="Godfrey J."/>
            <person name="Wilson R.M."/>
            <person name="Miner T."/>
            <person name="Farmer C."/>
            <person name="Delehaunty K."/>
            <person name="Cordes M."/>
            <person name="Minx P."/>
            <person name="Tomlinson C."/>
            <person name="Chen J."/>
            <person name="Wollam A."/>
            <person name="Pepin K.H."/>
            <person name="Bhonagiri V."/>
            <person name="Zhang X."/>
            <person name="Suruliraj S."/>
            <person name="Warren W."/>
            <person name="Mitreva M."/>
            <person name="Mardis E.R."/>
            <person name="Wilson R.K."/>
        </authorList>
    </citation>
    <scope>NUCLEOTIDE SEQUENCE [LARGE SCALE GENOMIC DNA]</scope>
    <source>
        <strain evidence="4 5">F0235</strain>
    </source>
</reference>
<dbReference type="PATRIC" id="fig|1035195.3.peg.888"/>
<dbReference type="RefSeq" id="WP_006063234.1">
    <property type="nucleotide sequence ID" value="NZ_KB290830.1"/>
</dbReference>
<organism evidence="4 5">
    <name type="scientific">Corynebacterium durum F0235</name>
    <dbReference type="NCBI Taxonomy" id="1035195"/>
    <lineage>
        <taxon>Bacteria</taxon>
        <taxon>Bacillati</taxon>
        <taxon>Actinomycetota</taxon>
        <taxon>Actinomycetes</taxon>
        <taxon>Mycobacteriales</taxon>
        <taxon>Corynebacteriaceae</taxon>
        <taxon>Corynebacterium</taxon>
    </lineage>
</organism>
<dbReference type="EMBL" id="AMEM01000016">
    <property type="protein sequence ID" value="EKX90929.1"/>
    <property type="molecule type" value="Genomic_DNA"/>
</dbReference>
<dbReference type="HOGENOM" id="CLU_037318_0_0_11"/>
<name>L1MJ11_9CORY</name>
<sequence>MSSSEPLLVRFARDYGWRAYAIPALVVITLWVLVDVFIMPDNGAISSQMQAASTANDGGENATSQPEGPDPAKADRGVQLPVGDLPPGGSFTETGQGTYHLVPGTMPKVGAGDERTFKYVIEVEDGVDTSVYGGDDSFAKMVDATLSNPKSWTHDRKFAFERVDPAVVSNPDLRIQLSSPAATHAACGSDIAMETSCFTSEGNRVVLNESRWVRGATTFQGDLGLYRQYLINHEVGHSIGYAKHEPCGGQGQLAPVMMQQTLNLNNSELYKIDPGEVYPDNNLTCSLNPWPYPFA</sequence>
<evidence type="ECO:0000313" key="4">
    <source>
        <dbReference type="EMBL" id="EKX90929.1"/>
    </source>
</evidence>
<evidence type="ECO:0000259" key="3">
    <source>
        <dbReference type="Pfam" id="PF11350"/>
    </source>
</evidence>
<accession>L1MJ11</accession>
<feature type="region of interest" description="Disordered" evidence="1">
    <location>
        <begin position="49"/>
        <end position="83"/>
    </location>
</feature>
<dbReference type="STRING" id="1035195.HMPREF9997_00994"/>
<keyword evidence="5" id="KW-1185">Reference proteome</keyword>
<feature type="compositionally biased region" description="Polar residues" evidence="1">
    <location>
        <begin position="49"/>
        <end position="66"/>
    </location>
</feature>
<dbReference type="InterPro" id="IPR022603">
    <property type="entry name" value="DUF3152"/>
</dbReference>
<dbReference type="AlphaFoldDB" id="L1MJ11"/>
<dbReference type="OrthoDB" id="9779865at2"/>
<keyword evidence="2" id="KW-0472">Membrane</keyword>
<dbReference type="eggNOG" id="COG5479">
    <property type="taxonomic scope" value="Bacteria"/>
</dbReference>